<evidence type="ECO:0000313" key="1">
    <source>
        <dbReference type="EMBL" id="RID85664.1"/>
    </source>
</evidence>
<keyword evidence="2" id="KW-1185">Reference proteome</keyword>
<name>A0A398B853_9BACI</name>
<dbReference type="EMBL" id="QWVT01000015">
    <property type="protein sequence ID" value="RID85664.1"/>
    <property type="molecule type" value="Genomic_DNA"/>
</dbReference>
<organism evidence="1 2">
    <name type="scientific">Mesobacillus zeae</name>
    <dbReference type="NCBI Taxonomy" id="1917180"/>
    <lineage>
        <taxon>Bacteria</taxon>
        <taxon>Bacillati</taxon>
        <taxon>Bacillota</taxon>
        <taxon>Bacilli</taxon>
        <taxon>Bacillales</taxon>
        <taxon>Bacillaceae</taxon>
        <taxon>Mesobacillus</taxon>
    </lineage>
</organism>
<reference evidence="1 2" key="1">
    <citation type="submission" date="2018-08" db="EMBL/GenBank/DDBJ databases">
        <title>Bacillus jemisoniae sp. nov., Bacillus chryseoplanitiae sp. nov., Bacillus resnikiae sp. nov., and Bacillus frankliniae sp. nov., isolated from Viking spacecraft and associated surfaces.</title>
        <authorList>
            <person name="Seuylemezian A."/>
            <person name="Vaishampayan P."/>
        </authorList>
    </citation>
    <scope>NUCLEOTIDE SEQUENCE [LARGE SCALE GENOMIC DNA]</scope>
    <source>
        <strain evidence="1 2">JJ-247</strain>
    </source>
</reference>
<dbReference type="AlphaFoldDB" id="A0A398B853"/>
<accession>A0A398B853</accession>
<sequence>MIATIDGLMVNGTPEEIHRFRELNVKSKTSTDMFFKCGAVTTTVDINEIAKKLDHKLKIEARRGATI</sequence>
<dbReference type="RefSeq" id="WP_119112517.1">
    <property type="nucleotide sequence ID" value="NZ_CBCSEO010000002.1"/>
</dbReference>
<dbReference type="Proteomes" id="UP000265816">
    <property type="component" value="Unassembled WGS sequence"/>
</dbReference>
<proteinExistence type="predicted"/>
<evidence type="ECO:0000313" key="2">
    <source>
        <dbReference type="Proteomes" id="UP000265816"/>
    </source>
</evidence>
<gene>
    <name evidence="1" type="ORF">D1970_08910</name>
</gene>
<comment type="caution">
    <text evidence="1">The sequence shown here is derived from an EMBL/GenBank/DDBJ whole genome shotgun (WGS) entry which is preliminary data.</text>
</comment>
<dbReference type="OrthoDB" id="245568at2"/>
<protein>
    <submittedName>
        <fullName evidence="1">Uncharacterized protein</fullName>
    </submittedName>
</protein>